<dbReference type="EMBL" id="JARBHB010000005">
    <property type="protein sequence ID" value="KAJ8883392.1"/>
    <property type="molecule type" value="Genomic_DNA"/>
</dbReference>
<comment type="caution">
    <text evidence="1">The sequence shown here is derived from an EMBL/GenBank/DDBJ whole genome shotgun (WGS) entry which is preliminary data.</text>
</comment>
<accession>A0ABQ9HGD2</accession>
<evidence type="ECO:0008006" key="3">
    <source>
        <dbReference type="Google" id="ProtNLM"/>
    </source>
</evidence>
<evidence type="ECO:0000313" key="2">
    <source>
        <dbReference type="Proteomes" id="UP001159363"/>
    </source>
</evidence>
<proteinExistence type="predicted"/>
<name>A0ABQ9HGD2_9NEOP</name>
<sequence>MLLRFAKEDVVSSLKIFDESIIAENSNFAPIVQVECVDRRLAKSRVFKITTLLPTNILSLLLLSPKDILKYLICLHPDYISSSDSSLYITKLGNLLPINVDNEVLLDEWKLRNLITERRSTYRPQLETVFFFSKHPSVATLVKACLSLSHSSADVDRSFSLSGRLLAEDRATMSSKMLDAKLTIL</sequence>
<evidence type="ECO:0000313" key="1">
    <source>
        <dbReference type="EMBL" id="KAJ8883392.1"/>
    </source>
</evidence>
<gene>
    <name evidence="1" type="ORF">PR048_015235</name>
</gene>
<dbReference type="Proteomes" id="UP001159363">
    <property type="component" value="Chromosome 4"/>
</dbReference>
<reference evidence="1 2" key="1">
    <citation type="submission" date="2023-02" db="EMBL/GenBank/DDBJ databases">
        <title>LHISI_Scaffold_Assembly.</title>
        <authorList>
            <person name="Stuart O.P."/>
            <person name="Cleave R."/>
            <person name="Magrath M.J.L."/>
            <person name="Mikheyev A.S."/>
        </authorList>
    </citation>
    <scope>NUCLEOTIDE SEQUENCE [LARGE SCALE GENOMIC DNA]</scope>
    <source>
        <strain evidence="1">Daus_M_001</strain>
        <tissue evidence="1">Leg muscle</tissue>
    </source>
</reference>
<keyword evidence="2" id="KW-1185">Reference proteome</keyword>
<protein>
    <recommendedName>
        <fullName evidence="3">HAT C-terminal dimerisation domain-containing protein</fullName>
    </recommendedName>
</protein>
<organism evidence="1 2">
    <name type="scientific">Dryococelus australis</name>
    <dbReference type="NCBI Taxonomy" id="614101"/>
    <lineage>
        <taxon>Eukaryota</taxon>
        <taxon>Metazoa</taxon>
        <taxon>Ecdysozoa</taxon>
        <taxon>Arthropoda</taxon>
        <taxon>Hexapoda</taxon>
        <taxon>Insecta</taxon>
        <taxon>Pterygota</taxon>
        <taxon>Neoptera</taxon>
        <taxon>Polyneoptera</taxon>
        <taxon>Phasmatodea</taxon>
        <taxon>Verophasmatodea</taxon>
        <taxon>Anareolatae</taxon>
        <taxon>Phasmatidae</taxon>
        <taxon>Eurycanthinae</taxon>
        <taxon>Dryococelus</taxon>
    </lineage>
</organism>